<dbReference type="OrthoDB" id="8526647at2"/>
<name>T1DWL5_9HELI</name>
<evidence type="ECO:0008006" key="3">
    <source>
        <dbReference type="Google" id="ProtNLM"/>
    </source>
</evidence>
<reference evidence="1 2" key="1">
    <citation type="journal article" date="2013" name="Genome Announc.">
        <title>Draft Genome Sequence of Helicobacter fennelliae Strain MRY12-0050, Isolated from a Bacteremia Patient.</title>
        <authorList>
            <person name="Rimbara E."/>
            <person name="Matsui M."/>
            <person name="Mori S."/>
            <person name="Suzuki S."/>
            <person name="Suzuki M."/>
            <person name="Kim H."/>
            <person name="Sekizuka T."/>
            <person name="Kuroda M."/>
            <person name="Shibayama K."/>
        </authorList>
    </citation>
    <scope>NUCLEOTIDE SEQUENCE [LARGE SCALE GENOMIC DNA]</scope>
    <source>
        <strain evidence="1 2">MRY12-0050</strain>
    </source>
</reference>
<dbReference type="RefSeq" id="WP_023949284.1">
    <property type="nucleotide sequence ID" value="NZ_BASD01000026.1"/>
</dbReference>
<dbReference type="Proteomes" id="UP000018143">
    <property type="component" value="Unassembled WGS sequence"/>
</dbReference>
<evidence type="ECO:0000313" key="2">
    <source>
        <dbReference type="Proteomes" id="UP000018143"/>
    </source>
</evidence>
<dbReference type="eggNOG" id="ENOG502ZAP2">
    <property type="taxonomic scope" value="Bacteria"/>
</dbReference>
<sequence length="225" mass="25691">MKILHISKIYLLGSLLSITYVYAARPFLTDDARVVDRHHCQLESYIKVNEQSEFWALPACNFLWNTELTLGAMIGIQTHSAQFQLKKLFVNTDEKGWGIGISVGNLYKFSATSKSDDIYFYLPASVEFFDARLVTHLNVGYNLSELKNSIYTAGIGAEIALYKRKTYLVAETYYTRFEPLLYQVGLRTWLVQDIVQIDSTYGNAFSGKMGFVSIGLRFLPKQKIF</sequence>
<gene>
    <name evidence="1" type="ORF">HFN_0978</name>
</gene>
<dbReference type="AlphaFoldDB" id="T1DWL5"/>
<proteinExistence type="predicted"/>
<evidence type="ECO:0000313" key="1">
    <source>
        <dbReference type="EMBL" id="GAD19738.1"/>
    </source>
</evidence>
<comment type="caution">
    <text evidence="1">The sequence shown here is derived from an EMBL/GenBank/DDBJ whole genome shotgun (WGS) entry which is preliminary data.</text>
</comment>
<accession>T1DWL5</accession>
<organism evidence="1 2">
    <name type="scientific">Helicobacter fennelliae MRY12-0050</name>
    <dbReference type="NCBI Taxonomy" id="1325130"/>
    <lineage>
        <taxon>Bacteria</taxon>
        <taxon>Pseudomonadati</taxon>
        <taxon>Campylobacterota</taxon>
        <taxon>Epsilonproteobacteria</taxon>
        <taxon>Campylobacterales</taxon>
        <taxon>Helicobacteraceae</taxon>
        <taxon>Helicobacter</taxon>
    </lineage>
</organism>
<protein>
    <recommendedName>
        <fullName evidence="3">Outer membrane protein</fullName>
    </recommendedName>
</protein>
<keyword evidence="2" id="KW-1185">Reference proteome</keyword>
<dbReference type="EMBL" id="BASD01000026">
    <property type="protein sequence ID" value="GAD19738.1"/>
    <property type="molecule type" value="Genomic_DNA"/>
</dbReference>